<evidence type="ECO:0000256" key="1">
    <source>
        <dbReference type="ARBA" id="ARBA00000085"/>
    </source>
</evidence>
<dbReference type="Pfam" id="PF02518">
    <property type="entry name" value="HATPase_c"/>
    <property type="match status" value="1"/>
</dbReference>
<dbReference type="InterPro" id="IPR004358">
    <property type="entry name" value="Sig_transdc_His_kin-like_C"/>
</dbReference>
<gene>
    <name evidence="18" type="ORF">GCM10007298_36870</name>
</gene>
<evidence type="ECO:0000256" key="5">
    <source>
        <dbReference type="ARBA" id="ARBA00022553"/>
    </source>
</evidence>
<evidence type="ECO:0000256" key="2">
    <source>
        <dbReference type="ARBA" id="ARBA00004651"/>
    </source>
</evidence>
<organism evidence="18 19">
    <name type="scientific">Williamsia phyllosphaerae</name>
    <dbReference type="NCBI Taxonomy" id="885042"/>
    <lineage>
        <taxon>Bacteria</taxon>
        <taxon>Bacillati</taxon>
        <taxon>Actinomycetota</taxon>
        <taxon>Actinomycetes</taxon>
        <taxon>Mycobacteriales</taxon>
        <taxon>Nocardiaceae</taxon>
        <taxon>Williamsia</taxon>
    </lineage>
</organism>
<evidence type="ECO:0000256" key="7">
    <source>
        <dbReference type="ARBA" id="ARBA00022692"/>
    </source>
</evidence>
<evidence type="ECO:0000256" key="9">
    <source>
        <dbReference type="ARBA" id="ARBA00022777"/>
    </source>
</evidence>
<accession>A0ABQ1V6J5</accession>
<evidence type="ECO:0000256" key="12">
    <source>
        <dbReference type="ARBA" id="ARBA00023012"/>
    </source>
</evidence>
<evidence type="ECO:0000313" key="19">
    <source>
        <dbReference type="Proteomes" id="UP000632454"/>
    </source>
</evidence>
<dbReference type="InterPro" id="IPR036890">
    <property type="entry name" value="HATPase_C_sf"/>
</dbReference>
<evidence type="ECO:0000256" key="14">
    <source>
        <dbReference type="ARBA" id="ARBA00039401"/>
    </source>
</evidence>
<evidence type="ECO:0000256" key="6">
    <source>
        <dbReference type="ARBA" id="ARBA00022679"/>
    </source>
</evidence>
<comment type="caution">
    <text evidence="18">The sequence shown here is derived from an EMBL/GenBank/DDBJ whole genome shotgun (WGS) entry which is preliminary data.</text>
</comment>
<dbReference type="SMART" id="SM00387">
    <property type="entry name" value="HATPase_c"/>
    <property type="match status" value="1"/>
</dbReference>
<feature type="region of interest" description="Disordered" evidence="15">
    <location>
        <begin position="138"/>
        <end position="159"/>
    </location>
</feature>
<dbReference type="PANTHER" id="PTHR42878:SF14">
    <property type="entry name" value="OSMOLARITY TWO-COMPONENT SYSTEM PROTEIN SSK1"/>
    <property type="match status" value="1"/>
</dbReference>
<dbReference type="SUPFAM" id="SSF103190">
    <property type="entry name" value="Sensory domain-like"/>
    <property type="match status" value="1"/>
</dbReference>
<keyword evidence="9 18" id="KW-0418">Kinase</keyword>
<protein>
    <recommendedName>
        <fullName evidence="14">Sensor-like histidine kinase SenX3</fullName>
        <ecNumber evidence="3">2.7.13.3</ecNumber>
    </recommendedName>
</protein>
<keyword evidence="12" id="KW-0902">Two-component regulatory system</keyword>
<feature type="transmembrane region" description="Helical" evidence="16">
    <location>
        <begin position="204"/>
        <end position="225"/>
    </location>
</feature>
<dbReference type="Gene3D" id="1.10.287.130">
    <property type="match status" value="1"/>
</dbReference>
<proteinExistence type="predicted"/>
<keyword evidence="6" id="KW-0808">Transferase</keyword>
<dbReference type="EC" id="2.7.13.3" evidence="3"/>
<evidence type="ECO:0000256" key="13">
    <source>
        <dbReference type="ARBA" id="ARBA00023136"/>
    </source>
</evidence>
<dbReference type="InterPro" id="IPR016120">
    <property type="entry name" value="Sig_transdc_His_kin_SpoOB"/>
</dbReference>
<feature type="transmembrane region" description="Helical" evidence="16">
    <location>
        <begin position="33"/>
        <end position="53"/>
    </location>
</feature>
<dbReference type="InterPro" id="IPR005467">
    <property type="entry name" value="His_kinase_dom"/>
</dbReference>
<feature type="region of interest" description="Disordered" evidence="15">
    <location>
        <begin position="550"/>
        <end position="576"/>
    </location>
</feature>
<sequence>MGTRHPTGAYPGLMTRVGEVLRGRPMKLRTQVLVLQIVVIAISLAVGFGVLIAGSGDRLRDEYAQRALAIARSVASDQQVRDEVARYSSTGGAVSPAGASLTDGPLENQARAVAARTGALFVVIANDRGIRLAHPETDELGKPLSTDPTRALAGDEDVNTDRGTLGESVRAKVPIFARSGAIVGLVSVGISTEKIGGDVRDDLFTTSAIALVALAIGIIGSIALARRWRRLTLGLEPDQLTELVREQQAVLHSIGDGVVAVDAGGVVRVINDRARDLLALTGDVGQRIESIGLTPRVLEVAHDPVEVPRAAAVGDRIVLVSSRRVRQDGRDLGIVVSVVDRTDVEGLTREVASIKAISDALRAQRHESANRIHVVAGLIRQGDAAAALDYLDEVTGTGRYAIEVPGLDNVAEPHLHAFLDAKAAGARESGVVLTLGPQTWVDGELVSPVDVITIVGNLVDNAIDAARTGGREPRVVEVELVMEDADLLVTVADSGDGIAFGSGDGIAFGEGDGITVADPDDVFTEGVTTHADSAVPGGRGMGLALSRQSARGHGGDVTIGDPGSAAGADKGETIGDENPLGGAIMIARIPQVLREGGVR</sequence>
<dbReference type="InterPro" id="IPR029151">
    <property type="entry name" value="Sensor-like_sf"/>
</dbReference>
<keyword evidence="19" id="KW-1185">Reference proteome</keyword>
<evidence type="ECO:0000256" key="10">
    <source>
        <dbReference type="ARBA" id="ARBA00022840"/>
    </source>
</evidence>
<evidence type="ECO:0000256" key="8">
    <source>
        <dbReference type="ARBA" id="ARBA00022741"/>
    </source>
</evidence>
<feature type="domain" description="Histidine kinase" evidence="17">
    <location>
        <begin position="454"/>
        <end position="559"/>
    </location>
</feature>
<keyword evidence="11 16" id="KW-1133">Transmembrane helix</keyword>
<keyword evidence="8" id="KW-0547">Nucleotide-binding</keyword>
<dbReference type="Gene3D" id="3.30.450.20">
    <property type="entry name" value="PAS domain"/>
    <property type="match status" value="2"/>
</dbReference>
<keyword evidence="5" id="KW-0597">Phosphoprotein</keyword>
<dbReference type="InterPro" id="IPR050351">
    <property type="entry name" value="BphY/WalK/GraS-like"/>
</dbReference>
<dbReference type="GO" id="GO:0016301">
    <property type="term" value="F:kinase activity"/>
    <property type="evidence" value="ECO:0007669"/>
    <property type="project" value="UniProtKB-KW"/>
</dbReference>
<keyword evidence="4" id="KW-1003">Cell membrane</keyword>
<evidence type="ECO:0000313" key="18">
    <source>
        <dbReference type="EMBL" id="GGF37734.1"/>
    </source>
</evidence>
<dbReference type="InterPro" id="IPR003594">
    <property type="entry name" value="HATPase_dom"/>
</dbReference>
<comment type="subcellular location">
    <subcellularLocation>
        <location evidence="2">Cell membrane</location>
        <topology evidence="2">Multi-pass membrane protein</topology>
    </subcellularLocation>
</comment>
<keyword evidence="7 16" id="KW-0812">Transmembrane</keyword>
<dbReference type="SUPFAM" id="SSF55890">
    <property type="entry name" value="Sporulation response regulatory protein Spo0B"/>
    <property type="match status" value="1"/>
</dbReference>
<dbReference type="SUPFAM" id="SSF55874">
    <property type="entry name" value="ATPase domain of HSP90 chaperone/DNA topoisomerase II/histidine kinase"/>
    <property type="match status" value="1"/>
</dbReference>
<keyword evidence="13 16" id="KW-0472">Membrane</keyword>
<reference evidence="19" key="1">
    <citation type="journal article" date="2019" name="Int. J. Syst. Evol. Microbiol.">
        <title>The Global Catalogue of Microorganisms (GCM) 10K type strain sequencing project: providing services to taxonomists for standard genome sequencing and annotation.</title>
        <authorList>
            <consortium name="The Broad Institute Genomics Platform"/>
            <consortium name="The Broad Institute Genome Sequencing Center for Infectious Disease"/>
            <person name="Wu L."/>
            <person name="Ma J."/>
        </authorList>
    </citation>
    <scope>NUCLEOTIDE SEQUENCE [LARGE SCALE GENOMIC DNA]</scope>
    <source>
        <strain evidence="19">CCM 7855</strain>
    </source>
</reference>
<dbReference type="PANTHER" id="PTHR42878">
    <property type="entry name" value="TWO-COMPONENT HISTIDINE KINASE"/>
    <property type="match status" value="1"/>
</dbReference>
<evidence type="ECO:0000256" key="15">
    <source>
        <dbReference type="SAM" id="MobiDB-lite"/>
    </source>
</evidence>
<keyword evidence="10" id="KW-0067">ATP-binding</keyword>
<evidence type="ECO:0000256" key="4">
    <source>
        <dbReference type="ARBA" id="ARBA00022475"/>
    </source>
</evidence>
<dbReference type="Pfam" id="PF17203">
    <property type="entry name" value="sCache_3_2"/>
    <property type="match status" value="1"/>
</dbReference>
<evidence type="ECO:0000256" key="16">
    <source>
        <dbReference type="SAM" id="Phobius"/>
    </source>
</evidence>
<dbReference type="InterPro" id="IPR033463">
    <property type="entry name" value="sCache_3"/>
</dbReference>
<dbReference type="Gene3D" id="3.30.565.10">
    <property type="entry name" value="Histidine kinase-like ATPase, C-terminal domain"/>
    <property type="match status" value="1"/>
</dbReference>
<dbReference type="EMBL" id="BMCS01000002">
    <property type="protein sequence ID" value="GGF37734.1"/>
    <property type="molecule type" value="Genomic_DNA"/>
</dbReference>
<evidence type="ECO:0000256" key="3">
    <source>
        <dbReference type="ARBA" id="ARBA00012438"/>
    </source>
</evidence>
<evidence type="ECO:0000256" key="11">
    <source>
        <dbReference type="ARBA" id="ARBA00022989"/>
    </source>
</evidence>
<dbReference type="PRINTS" id="PR00344">
    <property type="entry name" value="BCTRLSENSOR"/>
</dbReference>
<name>A0ABQ1V6J5_9NOCA</name>
<comment type="catalytic activity">
    <reaction evidence="1">
        <text>ATP + protein L-histidine = ADP + protein N-phospho-L-histidine.</text>
        <dbReference type="EC" id="2.7.13.3"/>
    </reaction>
</comment>
<evidence type="ECO:0000259" key="17">
    <source>
        <dbReference type="PROSITE" id="PS50109"/>
    </source>
</evidence>
<dbReference type="Proteomes" id="UP000632454">
    <property type="component" value="Unassembled WGS sequence"/>
</dbReference>
<dbReference type="PROSITE" id="PS50109">
    <property type="entry name" value="HIS_KIN"/>
    <property type="match status" value="1"/>
</dbReference>